<evidence type="ECO:0000256" key="6">
    <source>
        <dbReference type="ARBA" id="ARBA00022842"/>
    </source>
</evidence>
<evidence type="ECO:0000256" key="5">
    <source>
        <dbReference type="ARBA" id="ARBA00022723"/>
    </source>
</evidence>
<evidence type="ECO:0000256" key="7">
    <source>
        <dbReference type="ARBA" id="ARBA00051915"/>
    </source>
</evidence>
<dbReference type="InterPro" id="IPR042099">
    <property type="entry name" value="ANL_N_sf"/>
</dbReference>
<accession>A0A1G7TE68</accession>
<feature type="domain" description="AMP-binding enzyme C-terminal" evidence="11">
    <location>
        <begin position="423"/>
        <end position="498"/>
    </location>
</feature>
<dbReference type="Gene3D" id="3.40.50.12780">
    <property type="entry name" value="N-terminal domain of ligase-like"/>
    <property type="match status" value="1"/>
</dbReference>
<dbReference type="PANTHER" id="PTHR43201">
    <property type="entry name" value="ACYL-COA SYNTHETASE"/>
    <property type="match status" value="1"/>
</dbReference>
<evidence type="ECO:0000313" key="12">
    <source>
        <dbReference type="EMBL" id="SDG33626.1"/>
    </source>
</evidence>
<evidence type="ECO:0000256" key="3">
    <source>
        <dbReference type="ARBA" id="ARBA00011738"/>
    </source>
</evidence>
<comment type="similarity">
    <text evidence="2">Belongs to the ATP-dependent AMP-binding enzyme family.</text>
</comment>
<evidence type="ECO:0000313" key="13">
    <source>
        <dbReference type="Proteomes" id="UP000182284"/>
    </source>
</evidence>
<keyword evidence="6" id="KW-0460">Magnesium</keyword>
<dbReference type="GO" id="GO:0046872">
    <property type="term" value="F:metal ion binding"/>
    <property type="evidence" value="ECO:0007669"/>
    <property type="project" value="UniProtKB-KW"/>
</dbReference>
<name>A0A1G7TE68_9RHOB</name>
<keyword evidence="5" id="KW-0479">Metal-binding</keyword>
<dbReference type="Pfam" id="PF00501">
    <property type="entry name" value="AMP-binding"/>
    <property type="match status" value="1"/>
</dbReference>
<comment type="cofactor">
    <cofactor evidence="1">
        <name>Mg(2+)</name>
        <dbReference type="ChEBI" id="CHEBI:18420"/>
    </cofactor>
</comment>
<gene>
    <name evidence="12" type="ORF">SAMN04488117_11726</name>
</gene>
<dbReference type="PANTHER" id="PTHR43201:SF5">
    <property type="entry name" value="MEDIUM-CHAIN ACYL-COA LIGASE ACSF2, MITOCHONDRIAL"/>
    <property type="match status" value="1"/>
</dbReference>
<reference evidence="12 13" key="1">
    <citation type="submission" date="2016-10" db="EMBL/GenBank/DDBJ databases">
        <authorList>
            <person name="de Groot N.N."/>
        </authorList>
    </citation>
    <scope>NUCLEOTIDE SEQUENCE [LARGE SCALE GENOMIC DNA]</scope>
    <source>
        <strain evidence="12 13">DSM 27375</strain>
    </source>
</reference>
<organism evidence="12 13">
    <name type="scientific">Celeribacter baekdonensis</name>
    <dbReference type="NCBI Taxonomy" id="875171"/>
    <lineage>
        <taxon>Bacteria</taxon>
        <taxon>Pseudomonadati</taxon>
        <taxon>Pseudomonadota</taxon>
        <taxon>Alphaproteobacteria</taxon>
        <taxon>Rhodobacterales</taxon>
        <taxon>Roseobacteraceae</taxon>
        <taxon>Celeribacter</taxon>
    </lineage>
</organism>
<dbReference type="EC" id="6.2.1.44" evidence="8"/>
<evidence type="ECO:0000259" key="10">
    <source>
        <dbReference type="Pfam" id="PF00501"/>
    </source>
</evidence>
<sequence>MRVIDFFDRGVAINPNVIALEDAKIGRSYGEVQERTYRFANAITAEGYGRDKMAGVYSPNCVSGLEVMLGLFRAGTIWVPVNAKNGVEENAYILDHNDVEILFYHSDLAPALEQLRELCPKIQKFICLDKQDGAAPWLEDWMAAAPSTDPDVPLGPDDLVGILSSGGTTGRPKGIMLTQLNWTTLIANYYASFDAGPDPVHLLITPMTHASGVLAIALMAAGARSVILPGFDAANVLDTIESEGVTHLFLPPTAVYMLLSQPEVAQRSFPSLRFFLYAAAPMAIDKLRQCLKIFGPVMAQCFGQAESPMFCALLTAEDHNVIGDPAREHRLASCGRPALLTPMAIMDDDGNIMPRGEHGEIVVRGNLVMKGYYKNPEATAEVSQFGWHHTGDIGYLDDEGYLYIVDRKKDMIISGGFNVYPSEVEQVIWSHPAVQDCAVIGVPDEKWGEAIKAVIELKPDATVEPEAIIALCKENLGSVKAPKTVDFWDELPRSPVGKVRKKDIRDTFWQGQARRI</sequence>
<dbReference type="FunFam" id="3.30.300.30:FF:000008">
    <property type="entry name" value="2,3-dihydroxybenzoate-AMP ligase"/>
    <property type="match status" value="1"/>
</dbReference>
<keyword evidence="4 12" id="KW-0436">Ligase</keyword>
<evidence type="ECO:0000256" key="8">
    <source>
        <dbReference type="ARBA" id="ARBA00066616"/>
    </source>
</evidence>
<dbReference type="GO" id="GO:0031956">
    <property type="term" value="F:medium-chain fatty acid-CoA ligase activity"/>
    <property type="evidence" value="ECO:0007669"/>
    <property type="project" value="TreeGrafter"/>
</dbReference>
<dbReference type="InterPro" id="IPR045851">
    <property type="entry name" value="AMP-bd_C_sf"/>
</dbReference>
<dbReference type="GO" id="GO:0006631">
    <property type="term" value="P:fatty acid metabolic process"/>
    <property type="evidence" value="ECO:0007669"/>
    <property type="project" value="TreeGrafter"/>
</dbReference>
<dbReference type="EMBL" id="FNBL01000017">
    <property type="protein sequence ID" value="SDG33626.1"/>
    <property type="molecule type" value="Genomic_DNA"/>
</dbReference>
<dbReference type="InterPro" id="IPR000873">
    <property type="entry name" value="AMP-dep_synth/lig_dom"/>
</dbReference>
<dbReference type="Pfam" id="PF13193">
    <property type="entry name" value="AMP-binding_C"/>
    <property type="match status" value="1"/>
</dbReference>
<comment type="catalytic activity">
    <reaction evidence="7">
        <text>3-(methylsulfanyl)propanoate + ATP + CoA = 3-(methylsulfanyl)propanoyl-CoA + AMP + diphosphate</text>
        <dbReference type="Rhea" id="RHEA:43052"/>
        <dbReference type="ChEBI" id="CHEBI:30616"/>
        <dbReference type="ChEBI" id="CHEBI:33019"/>
        <dbReference type="ChEBI" id="CHEBI:49016"/>
        <dbReference type="ChEBI" id="CHEBI:57287"/>
        <dbReference type="ChEBI" id="CHEBI:82815"/>
        <dbReference type="ChEBI" id="CHEBI:456215"/>
        <dbReference type="EC" id="6.2.1.44"/>
    </reaction>
    <physiologicalReaction direction="left-to-right" evidence="7">
        <dbReference type="Rhea" id="RHEA:43053"/>
    </physiologicalReaction>
</comment>
<evidence type="ECO:0000256" key="9">
    <source>
        <dbReference type="ARBA" id="ARBA00067668"/>
    </source>
</evidence>
<proteinExistence type="inferred from homology"/>
<dbReference type="OrthoDB" id="9803968at2"/>
<evidence type="ECO:0000256" key="2">
    <source>
        <dbReference type="ARBA" id="ARBA00006432"/>
    </source>
</evidence>
<feature type="domain" description="AMP-dependent synthetase/ligase" evidence="10">
    <location>
        <begin position="8"/>
        <end position="373"/>
    </location>
</feature>
<comment type="subunit">
    <text evidence="3">Homodimer.</text>
</comment>
<dbReference type="InterPro" id="IPR025110">
    <property type="entry name" value="AMP-bd_C"/>
</dbReference>
<dbReference type="RefSeq" id="WP_067296559.1">
    <property type="nucleotide sequence ID" value="NZ_FNBL01000017.1"/>
</dbReference>
<dbReference type="AlphaFoldDB" id="A0A1G7TE68"/>
<evidence type="ECO:0000259" key="11">
    <source>
        <dbReference type="Pfam" id="PF13193"/>
    </source>
</evidence>
<evidence type="ECO:0000256" key="4">
    <source>
        <dbReference type="ARBA" id="ARBA00022598"/>
    </source>
</evidence>
<dbReference type="Gene3D" id="3.30.300.30">
    <property type="match status" value="1"/>
</dbReference>
<dbReference type="Proteomes" id="UP000182284">
    <property type="component" value="Unassembled WGS sequence"/>
</dbReference>
<evidence type="ECO:0000256" key="1">
    <source>
        <dbReference type="ARBA" id="ARBA00001946"/>
    </source>
</evidence>
<protein>
    <recommendedName>
        <fullName evidence="9">3-methylmercaptopropionyl-CoA ligase</fullName>
        <ecNumber evidence="8">6.2.1.44</ecNumber>
    </recommendedName>
</protein>
<dbReference type="SUPFAM" id="SSF56801">
    <property type="entry name" value="Acetyl-CoA synthetase-like"/>
    <property type="match status" value="1"/>
</dbReference>